<dbReference type="Proteomes" id="UP000095237">
    <property type="component" value="Unassembled WGS sequence"/>
</dbReference>
<evidence type="ECO:0000256" key="4">
    <source>
        <dbReference type="ARBA" id="ARBA00032089"/>
    </source>
</evidence>
<comment type="caution">
    <text evidence="8">The sequence shown here is derived from an EMBL/GenBank/DDBJ whole genome shotgun (WGS) entry which is preliminary data.</text>
</comment>
<dbReference type="InterPro" id="IPR007221">
    <property type="entry name" value="MreC"/>
</dbReference>
<keyword evidence="9" id="KW-1185">Reference proteome</keyword>
<dbReference type="PANTHER" id="PTHR34138:SF1">
    <property type="entry name" value="CELL SHAPE-DETERMINING PROTEIN MREC"/>
    <property type="match status" value="1"/>
</dbReference>
<dbReference type="EMBL" id="LNVX01000138">
    <property type="protein sequence ID" value="OEG71622.1"/>
    <property type="molecule type" value="Genomic_DNA"/>
</dbReference>
<evidence type="ECO:0000313" key="9">
    <source>
        <dbReference type="Proteomes" id="UP000095237"/>
    </source>
</evidence>
<comment type="function">
    <text evidence="5">Involved in formation and maintenance of cell shape.</text>
</comment>
<dbReference type="Gene3D" id="2.40.10.340">
    <property type="entry name" value="Rod shape-determining protein MreC, domain 1"/>
    <property type="match status" value="1"/>
</dbReference>
<sequence>MQYEKDSKYTNIVFIILILISLLCLFSRASSYVKAIKNIAYYIVYPGIEVSHLIVTSTDSISENFKSILRVHQDNLNYLRINHELSDKLRNYDQMKRDYDDLVDLLRLKKIKYTNTIFSRISAREVSEWYQWFIIDKGKSDGLYAELPVEAVNKDGEFYAVGRIYEVYEHSSKVALITNPLSGVPVEIKGKNINCFAEGMNSGLLKITYIPFDADVVAGDEVITSNLSSVFADGTIIGVIKDVSKEPSVDFKTANAEPYFLKEPLNSIVVPVTEKEIN</sequence>
<dbReference type="GO" id="GO:0008360">
    <property type="term" value="P:regulation of cell shape"/>
    <property type="evidence" value="ECO:0007669"/>
    <property type="project" value="UniProtKB-KW"/>
</dbReference>
<dbReference type="Pfam" id="PF04085">
    <property type="entry name" value="MreC"/>
    <property type="match status" value="1"/>
</dbReference>
<gene>
    <name evidence="8" type="ORF">ATZ36_13630</name>
</gene>
<evidence type="ECO:0000256" key="6">
    <source>
        <dbReference type="SAM" id="Phobius"/>
    </source>
</evidence>
<dbReference type="Gene3D" id="2.40.10.350">
    <property type="entry name" value="Rod shape-determining protein MreC, domain 2"/>
    <property type="match status" value="1"/>
</dbReference>
<keyword evidence="6" id="KW-0812">Transmembrane</keyword>
<reference evidence="8 9" key="1">
    <citation type="submission" date="2015-11" db="EMBL/GenBank/DDBJ databases">
        <title>Evidence for parallel genomic evolution in an endosymbiosis of termite gut flagellates.</title>
        <authorList>
            <person name="Zheng H."/>
        </authorList>
    </citation>
    <scope>NUCLEOTIDE SEQUENCE [LARGE SCALE GENOMIC DNA]</scope>
    <source>
        <strain evidence="8 9">CET450</strain>
    </source>
</reference>
<evidence type="ECO:0000313" key="8">
    <source>
        <dbReference type="EMBL" id="OEG71622.1"/>
    </source>
</evidence>
<protein>
    <recommendedName>
        <fullName evidence="2 5">Cell shape-determining protein MreC</fullName>
    </recommendedName>
    <alternativeName>
        <fullName evidence="4 5">Cell shape protein MreC</fullName>
    </alternativeName>
</protein>
<evidence type="ECO:0000259" key="7">
    <source>
        <dbReference type="Pfam" id="PF04085"/>
    </source>
</evidence>
<evidence type="ECO:0000256" key="1">
    <source>
        <dbReference type="ARBA" id="ARBA00009369"/>
    </source>
</evidence>
<evidence type="ECO:0000256" key="5">
    <source>
        <dbReference type="PIRNR" id="PIRNR038471"/>
    </source>
</evidence>
<keyword evidence="6" id="KW-0472">Membrane</keyword>
<proteinExistence type="inferred from homology"/>
<dbReference type="InterPro" id="IPR042177">
    <property type="entry name" value="Cell/Rod_1"/>
</dbReference>
<dbReference type="PANTHER" id="PTHR34138">
    <property type="entry name" value="CELL SHAPE-DETERMINING PROTEIN MREC"/>
    <property type="match status" value="1"/>
</dbReference>
<evidence type="ECO:0000256" key="2">
    <source>
        <dbReference type="ARBA" id="ARBA00013855"/>
    </source>
</evidence>
<organism evidence="8 9">
    <name type="scientific">Endomicrobium trichonymphae</name>
    <dbReference type="NCBI Taxonomy" id="1408204"/>
    <lineage>
        <taxon>Bacteria</taxon>
        <taxon>Pseudomonadati</taxon>
        <taxon>Elusimicrobiota</taxon>
        <taxon>Endomicrobiia</taxon>
        <taxon>Endomicrobiales</taxon>
        <taxon>Endomicrobiaceae</taxon>
        <taxon>Candidatus Endomicrobiellum</taxon>
    </lineage>
</organism>
<feature type="domain" description="Rod shape-determining protein MreC beta-barrel core" evidence="7">
    <location>
        <begin position="123"/>
        <end position="269"/>
    </location>
</feature>
<comment type="similarity">
    <text evidence="1 5">Belongs to the MreC family.</text>
</comment>
<accession>A0A1E5IMD3</accession>
<dbReference type="InterPro" id="IPR042175">
    <property type="entry name" value="Cell/Rod_MreC_2"/>
</dbReference>
<keyword evidence="3 5" id="KW-0133">Cell shape</keyword>
<dbReference type="InterPro" id="IPR055342">
    <property type="entry name" value="MreC_beta-barrel_core"/>
</dbReference>
<dbReference type="AlphaFoldDB" id="A0A1E5IMD3"/>
<evidence type="ECO:0000256" key="3">
    <source>
        <dbReference type="ARBA" id="ARBA00022960"/>
    </source>
</evidence>
<keyword evidence="6" id="KW-1133">Transmembrane helix</keyword>
<dbReference type="PIRSF" id="PIRSF038471">
    <property type="entry name" value="MreC"/>
    <property type="match status" value="1"/>
</dbReference>
<dbReference type="NCBIfam" id="TIGR00219">
    <property type="entry name" value="mreC"/>
    <property type="match status" value="1"/>
</dbReference>
<name>A0A1E5IMD3_ENDTX</name>
<dbReference type="GO" id="GO:0005886">
    <property type="term" value="C:plasma membrane"/>
    <property type="evidence" value="ECO:0007669"/>
    <property type="project" value="TreeGrafter"/>
</dbReference>
<feature type="transmembrane region" description="Helical" evidence="6">
    <location>
        <begin position="12"/>
        <end position="29"/>
    </location>
</feature>